<gene>
    <name evidence="1" type="ORF">NM688_g338</name>
</gene>
<evidence type="ECO:0000313" key="2">
    <source>
        <dbReference type="Proteomes" id="UP001148662"/>
    </source>
</evidence>
<evidence type="ECO:0000313" key="1">
    <source>
        <dbReference type="EMBL" id="KAJ3559467.1"/>
    </source>
</evidence>
<dbReference type="EMBL" id="JANHOG010000024">
    <property type="protein sequence ID" value="KAJ3559467.1"/>
    <property type="molecule type" value="Genomic_DNA"/>
</dbReference>
<accession>A0ACC1TEJ4</accession>
<proteinExistence type="predicted"/>
<keyword evidence="2" id="KW-1185">Reference proteome</keyword>
<protein>
    <submittedName>
        <fullName evidence="1">Uncharacterized protein</fullName>
    </submittedName>
</protein>
<sequence length="354" mass="39375">MGIYTPDEPEQNLFLERTFIAGDVICGIGYGTWICHASSPLDRLTKRCAYAIGIQLLMFAYCAAYLWKQRRVRKHGLFILGYITLIFIVETIFLAVQARTVQICYIDNRNYPGGPWQFFLATQNLPVNVMFYATLFLITFLCDCLVVVVAMLGHLDSLWAVRGVHRDCITGTDVVGFLCDGSAMDPSIQSARPIVLHINILLTILIILRLYLYRRSVLSSLPPEHAKHYLSLATVLVESATLYSIFALLFLITYAVNNPTNQVWLGVAQATQQISTYLIIFRLADGRAWKSDTLQQTLTTVQFGVRTVGKTTETETVGGSLEPFTSASGSESNVFESEKGRGQLSSLVVSESAV</sequence>
<name>A0ACC1TEJ4_9APHY</name>
<comment type="caution">
    <text evidence="1">The sequence shown here is derived from an EMBL/GenBank/DDBJ whole genome shotgun (WGS) entry which is preliminary data.</text>
</comment>
<organism evidence="1 2">
    <name type="scientific">Phlebia brevispora</name>
    <dbReference type="NCBI Taxonomy" id="194682"/>
    <lineage>
        <taxon>Eukaryota</taxon>
        <taxon>Fungi</taxon>
        <taxon>Dikarya</taxon>
        <taxon>Basidiomycota</taxon>
        <taxon>Agaricomycotina</taxon>
        <taxon>Agaricomycetes</taxon>
        <taxon>Polyporales</taxon>
        <taxon>Meruliaceae</taxon>
        <taxon>Phlebia</taxon>
    </lineage>
</organism>
<reference evidence="1" key="1">
    <citation type="submission" date="2022-07" db="EMBL/GenBank/DDBJ databases">
        <title>Genome Sequence of Phlebia brevispora.</title>
        <authorList>
            <person name="Buettner E."/>
        </authorList>
    </citation>
    <scope>NUCLEOTIDE SEQUENCE</scope>
    <source>
        <strain evidence="1">MPL23</strain>
    </source>
</reference>
<dbReference type="Proteomes" id="UP001148662">
    <property type="component" value="Unassembled WGS sequence"/>
</dbReference>